<dbReference type="SMART" id="SM00850">
    <property type="entry name" value="LytTR"/>
    <property type="match status" value="1"/>
</dbReference>
<name>A0A2N1PJF2_9BACT</name>
<evidence type="ECO:0000313" key="3">
    <source>
        <dbReference type="Proteomes" id="UP000233256"/>
    </source>
</evidence>
<protein>
    <recommendedName>
        <fullName evidence="1">HTH LytTR-type domain-containing protein</fullName>
    </recommendedName>
</protein>
<sequence>MSELLKRIEKLLLTEKAVIAKDGTFVPVKDILYLTSKRGDVLANLAGKKPITLPGNLNAWERLLRGLFVQIHRQYLVALDRIEGTFERFPEEPEEEIRLTRAELRAKDDECEISLRGTEKRFPVTAVYGQKLKKTFGISRFHYLAPENPSDRALRLYGLIDFGWRELYSLDKNDKAAVEAFKAKWDIKLFDKRRMLSYFRLYGANEINTKRVIKNLIYQMWRWIQKGIEEPSDGNIRSLWYKIKGVLAQHSNILGSGDVDTFYSTLQEMVEDQELFRYKDFGFMDMNEPYRVIGKKNPEIILASEKLGHYLFIKKLADAQGVSFICLKGEPAVISMEYFSDDLKEKCGGKPLTVFSISDVDPAGYSIERNLVRGLEKAHQISKVVKLVDVSAFTTEEIGFVRFPVVSYEKKGDQVKPIVPATMGQVTKGRAWFEEEINDERLLTEKDKGGGWKVFTIHGIESDAADRDIIEDRFKAGLQRLAKLNKTAGKAKRKIKT</sequence>
<dbReference type="InterPro" id="IPR007492">
    <property type="entry name" value="LytTR_DNA-bd_dom"/>
</dbReference>
<gene>
    <name evidence="2" type="ORF">CVV64_18840</name>
</gene>
<reference evidence="2 3" key="1">
    <citation type="journal article" date="2017" name="ISME J.">
        <title>Potential for microbial H2 and metal transformations associated with novel bacteria and archaea in deep terrestrial subsurface sediments.</title>
        <authorList>
            <person name="Hernsdorf A.W."/>
            <person name="Amano Y."/>
            <person name="Miyakawa K."/>
            <person name="Ise K."/>
            <person name="Suzuki Y."/>
            <person name="Anantharaman K."/>
            <person name="Probst A."/>
            <person name="Burstein D."/>
            <person name="Thomas B.C."/>
            <person name="Banfield J.F."/>
        </authorList>
    </citation>
    <scope>NUCLEOTIDE SEQUENCE [LARGE SCALE GENOMIC DNA]</scope>
    <source>
        <strain evidence="2">HGW-Wallbacteria-1</strain>
    </source>
</reference>
<evidence type="ECO:0000313" key="2">
    <source>
        <dbReference type="EMBL" id="PKK88412.1"/>
    </source>
</evidence>
<feature type="domain" description="HTH LytTR-type" evidence="1">
    <location>
        <begin position="26"/>
        <end position="83"/>
    </location>
</feature>
<evidence type="ECO:0000259" key="1">
    <source>
        <dbReference type="PROSITE" id="PS50930"/>
    </source>
</evidence>
<dbReference type="Proteomes" id="UP000233256">
    <property type="component" value="Unassembled WGS sequence"/>
</dbReference>
<dbReference type="EMBL" id="PGXC01000047">
    <property type="protein sequence ID" value="PKK88412.1"/>
    <property type="molecule type" value="Genomic_DNA"/>
</dbReference>
<dbReference type="PROSITE" id="PS50930">
    <property type="entry name" value="HTH_LYTTR"/>
    <property type="match status" value="1"/>
</dbReference>
<dbReference type="GO" id="GO:0003677">
    <property type="term" value="F:DNA binding"/>
    <property type="evidence" value="ECO:0007669"/>
    <property type="project" value="InterPro"/>
</dbReference>
<dbReference type="Gene3D" id="2.40.50.1020">
    <property type="entry name" value="LytTr DNA-binding domain"/>
    <property type="match status" value="1"/>
</dbReference>
<organism evidence="2 3">
    <name type="scientific">Candidatus Wallbacteria bacterium HGW-Wallbacteria-1</name>
    <dbReference type="NCBI Taxonomy" id="2013854"/>
    <lineage>
        <taxon>Bacteria</taxon>
        <taxon>Candidatus Walliibacteriota</taxon>
    </lineage>
</organism>
<comment type="caution">
    <text evidence="2">The sequence shown here is derived from an EMBL/GenBank/DDBJ whole genome shotgun (WGS) entry which is preliminary data.</text>
</comment>
<dbReference type="Pfam" id="PF04397">
    <property type="entry name" value="LytTR"/>
    <property type="match status" value="1"/>
</dbReference>
<proteinExistence type="predicted"/>
<accession>A0A2N1PJF2</accession>
<dbReference type="AlphaFoldDB" id="A0A2N1PJF2"/>